<feature type="chain" id="PRO_5042243087" description="CP12 domain-containing protein" evidence="1">
    <location>
        <begin position="18"/>
        <end position="226"/>
    </location>
</feature>
<evidence type="ECO:0000256" key="1">
    <source>
        <dbReference type="SAM" id="SignalP"/>
    </source>
</evidence>
<proteinExistence type="predicted"/>
<sequence length="226" mass="25072">MKLSLTLAVACVASSQAFMSNPLRRSSGTTLMASKDSDSSAVKEALEASRKFGPSSKEARVAWDIVEEIRASDNSVAYSANDHDALADSSKNKEMYEKFLELQRLGELQRDHLDSVKHITEQIQQIKLTDPVKASTKDRLHNPILDQALTEAKHMTDKHGVASPQAKLAWEAVEDIASDDLSEAMKKGIDEDEECLVEMIQACEAMEELNRALFLDEKKAHGRYHG</sequence>
<comment type="caution">
    <text evidence="2">The sequence shown here is derived from an EMBL/GenBank/DDBJ whole genome shotgun (WGS) entry which is preliminary data.</text>
</comment>
<organism evidence="2 3">
    <name type="scientific">Chaetoceros tenuissimus</name>
    <dbReference type="NCBI Taxonomy" id="426638"/>
    <lineage>
        <taxon>Eukaryota</taxon>
        <taxon>Sar</taxon>
        <taxon>Stramenopiles</taxon>
        <taxon>Ochrophyta</taxon>
        <taxon>Bacillariophyta</taxon>
        <taxon>Coscinodiscophyceae</taxon>
        <taxon>Chaetocerotophycidae</taxon>
        <taxon>Chaetocerotales</taxon>
        <taxon>Chaetocerotaceae</taxon>
        <taxon>Chaetoceros</taxon>
    </lineage>
</organism>
<keyword evidence="1" id="KW-0732">Signal</keyword>
<feature type="signal peptide" evidence="1">
    <location>
        <begin position="1"/>
        <end position="17"/>
    </location>
</feature>
<dbReference type="EMBL" id="BLLK01000038">
    <property type="protein sequence ID" value="GFH50372.1"/>
    <property type="molecule type" value="Genomic_DNA"/>
</dbReference>
<keyword evidence="3" id="KW-1185">Reference proteome</keyword>
<evidence type="ECO:0000313" key="3">
    <source>
        <dbReference type="Proteomes" id="UP001054902"/>
    </source>
</evidence>
<dbReference type="Pfam" id="PF02672">
    <property type="entry name" value="CP12"/>
    <property type="match status" value="1"/>
</dbReference>
<accession>A0AAD3H4K6</accession>
<dbReference type="Proteomes" id="UP001054902">
    <property type="component" value="Unassembled WGS sequence"/>
</dbReference>
<protein>
    <recommendedName>
        <fullName evidence="4">CP12 domain-containing protein</fullName>
    </recommendedName>
</protein>
<evidence type="ECO:0000313" key="2">
    <source>
        <dbReference type="EMBL" id="GFH50372.1"/>
    </source>
</evidence>
<gene>
    <name evidence="2" type="ORF">CTEN210_06848</name>
</gene>
<reference evidence="2 3" key="1">
    <citation type="journal article" date="2021" name="Sci. Rep.">
        <title>The genome of the diatom Chaetoceros tenuissimus carries an ancient integrated fragment of an extant virus.</title>
        <authorList>
            <person name="Hongo Y."/>
            <person name="Kimura K."/>
            <person name="Takaki Y."/>
            <person name="Yoshida Y."/>
            <person name="Baba S."/>
            <person name="Kobayashi G."/>
            <person name="Nagasaki K."/>
            <person name="Hano T."/>
            <person name="Tomaru Y."/>
        </authorList>
    </citation>
    <scope>NUCLEOTIDE SEQUENCE [LARGE SCALE GENOMIC DNA]</scope>
    <source>
        <strain evidence="2 3">NIES-3715</strain>
    </source>
</reference>
<dbReference type="AlphaFoldDB" id="A0AAD3H4K6"/>
<evidence type="ECO:0008006" key="4">
    <source>
        <dbReference type="Google" id="ProtNLM"/>
    </source>
</evidence>
<name>A0AAD3H4K6_9STRA</name>